<dbReference type="STRING" id="44251.PDUR_14425"/>
<dbReference type="InterPro" id="IPR053150">
    <property type="entry name" value="Teicoplanin_resist-assoc"/>
</dbReference>
<feature type="transmembrane region" description="Helical" evidence="1">
    <location>
        <begin position="82"/>
        <end position="107"/>
    </location>
</feature>
<dbReference type="AlphaFoldDB" id="A0A089HQI5"/>
<evidence type="ECO:0000313" key="4">
    <source>
        <dbReference type="Proteomes" id="UP000029409"/>
    </source>
</evidence>
<dbReference type="InterPro" id="IPR006976">
    <property type="entry name" value="VanZ-like"/>
</dbReference>
<feature type="transmembrane region" description="Helical" evidence="1">
    <location>
        <begin position="12"/>
        <end position="29"/>
    </location>
</feature>
<accession>A0A089HQI5</accession>
<proteinExistence type="predicted"/>
<keyword evidence="4" id="KW-1185">Reference proteome</keyword>
<protein>
    <recommendedName>
        <fullName evidence="2">VanZ-like domain-containing protein</fullName>
    </recommendedName>
</protein>
<feature type="domain" description="VanZ-like" evidence="2">
    <location>
        <begin position="48"/>
        <end position="166"/>
    </location>
</feature>
<evidence type="ECO:0000259" key="2">
    <source>
        <dbReference type="Pfam" id="PF04892"/>
    </source>
</evidence>
<keyword evidence="1" id="KW-0812">Transmembrane</keyword>
<reference evidence="3 4" key="1">
    <citation type="submission" date="2014-08" db="EMBL/GenBank/DDBJ databases">
        <title>Comparative genomics of the Paenibacillus odorifer group.</title>
        <authorList>
            <person name="den Bakker H.C."/>
            <person name="Tsai Y.-C."/>
            <person name="Martin N."/>
            <person name="Korlach J."/>
            <person name="Wiedmann M."/>
        </authorList>
    </citation>
    <scope>NUCLEOTIDE SEQUENCE [LARGE SCALE GENOMIC DNA]</scope>
    <source>
        <strain evidence="3 4">DSM 1735</strain>
    </source>
</reference>
<dbReference type="PANTHER" id="PTHR36834:SF1">
    <property type="entry name" value="INTEGRAL MEMBRANE PROTEIN"/>
    <property type="match status" value="1"/>
</dbReference>
<keyword evidence="1" id="KW-1133">Transmembrane helix</keyword>
<dbReference type="RefSeq" id="WP_042206789.1">
    <property type="nucleotide sequence ID" value="NZ_CP009288.1"/>
</dbReference>
<keyword evidence="1" id="KW-0472">Membrane</keyword>
<feature type="transmembrane region" description="Helical" evidence="1">
    <location>
        <begin position="41"/>
        <end position="62"/>
    </location>
</feature>
<evidence type="ECO:0000256" key="1">
    <source>
        <dbReference type="SAM" id="Phobius"/>
    </source>
</evidence>
<dbReference type="KEGG" id="pdu:PDUR_14425"/>
<dbReference type="Proteomes" id="UP000029409">
    <property type="component" value="Chromosome"/>
</dbReference>
<gene>
    <name evidence="3" type="ORF">PDUR_14425</name>
</gene>
<organism evidence="3 4">
    <name type="scientific">Paenibacillus durus</name>
    <name type="common">Paenibacillus azotofixans</name>
    <dbReference type="NCBI Taxonomy" id="44251"/>
    <lineage>
        <taxon>Bacteria</taxon>
        <taxon>Bacillati</taxon>
        <taxon>Bacillota</taxon>
        <taxon>Bacilli</taxon>
        <taxon>Bacillales</taxon>
        <taxon>Paenibacillaceae</taxon>
        <taxon>Paenibacillus</taxon>
    </lineage>
</organism>
<dbReference type="Pfam" id="PF04892">
    <property type="entry name" value="VanZ"/>
    <property type="match status" value="1"/>
</dbReference>
<evidence type="ECO:0000313" key="3">
    <source>
        <dbReference type="EMBL" id="AIQ12975.1"/>
    </source>
</evidence>
<dbReference type="EMBL" id="CP009288">
    <property type="protein sequence ID" value="AIQ12975.1"/>
    <property type="molecule type" value="Genomic_DNA"/>
</dbReference>
<dbReference type="OrthoDB" id="4822551at2"/>
<sequence>MDIRFTIEAFPALFILLLVLLAVLVVILQSMIQTKSSPKRFLFGAVMCLYLTSVAYFAFFPIDVNIGIYASQNAWYKSINWIPVLTADVPTFLLNVIMMLPFGFLWPLVSGKTNSWKKAGTAALILSAIIELVQFSVTQTLGSTRNTDINDLIANTLGGIIGYAVLSRTLKASGFRSLLQDGQASSRSC</sequence>
<name>A0A089HQI5_PAEDU</name>
<dbReference type="PANTHER" id="PTHR36834">
    <property type="entry name" value="MEMBRANE PROTEIN-RELATED"/>
    <property type="match status" value="1"/>
</dbReference>
<dbReference type="eggNOG" id="COG4767">
    <property type="taxonomic scope" value="Bacteria"/>
</dbReference>